<dbReference type="CDD" id="cd00452">
    <property type="entry name" value="KDPG_aldolase"/>
    <property type="match status" value="1"/>
</dbReference>
<dbReference type="GO" id="GO:0008674">
    <property type="term" value="F:2-dehydro-3-deoxy-6-phosphogalactonate aldolase activity"/>
    <property type="evidence" value="ECO:0007669"/>
    <property type="project" value="UniProtKB-EC"/>
</dbReference>
<dbReference type="InterPro" id="IPR013785">
    <property type="entry name" value="Aldolase_TIM"/>
</dbReference>
<evidence type="ECO:0000313" key="7">
    <source>
        <dbReference type="Proteomes" id="UP000541535"/>
    </source>
</evidence>
<reference evidence="6 7" key="1">
    <citation type="submission" date="2020-08" db="EMBL/GenBank/DDBJ databases">
        <title>Genomic Encyclopedia of Type Strains, Phase III (KMG-III): the genomes of soil and plant-associated and newly described type strains.</title>
        <authorList>
            <person name="Whitman W."/>
        </authorList>
    </citation>
    <scope>NUCLEOTIDE SEQUENCE [LARGE SCALE GENOMIC DNA]</scope>
    <source>
        <strain evidence="6 7">CECT 8897</strain>
    </source>
</reference>
<evidence type="ECO:0000256" key="5">
    <source>
        <dbReference type="ARBA" id="ARBA00023277"/>
    </source>
</evidence>
<accession>A0A7W5BEB6</accession>
<comment type="pathway">
    <text evidence="1">Carbohydrate acid metabolism.</text>
</comment>
<dbReference type="Gene3D" id="3.20.20.70">
    <property type="entry name" value="Aldolase class I"/>
    <property type="match status" value="1"/>
</dbReference>
<dbReference type="SUPFAM" id="SSF51569">
    <property type="entry name" value="Aldolase"/>
    <property type="match status" value="1"/>
</dbReference>
<dbReference type="NCBIfam" id="NF006600">
    <property type="entry name" value="PRK09140.1"/>
    <property type="match status" value="1"/>
</dbReference>
<evidence type="ECO:0000313" key="6">
    <source>
        <dbReference type="EMBL" id="MBB3121544.1"/>
    </source>
</evidence>
<dbReference type="PANTHER" id="PTHR30246:SF1">
    <property type="entry name" value="2-DEHYDRO-3-DEOXY-6-PHOSPHOGALACTONATE ALDOLASE-RELATED"/>
    <property type="match status" value="1"/>
</dbReference>
<dbReference type="Proteomes" id="UP000541535">
    <property type="component" value="Unassembled WGS sequence"/>
</dbReference>
<evidence type="ECO:0000256" key="4">
    <source>
        <dbReference type="ARBA" id="ARBA00023239"/>
    </source>
</evidence>
<comment type="caution">
    <text evidence="6">The sequence shown here is derived from an EMBL/GenBank/DDBJ whole genome shotgun (WGS) entry which is preliminary data.</text>
</comment>
<organism evidence="6 7">
    <name type="scientific">Pseudoduganella violacea</name>
    <dbReference type="NCBI Taxonomy" id="1715466"/>
    <lineage>
        <taxon>Bacteria</taxon>
        <taxon>Pseudomonadati</taxon>
        <taxon>Pseudomonadota</taxon>
        <taxon>Betaproteobacteria</taxon>
        <taxon>Burkholderiales</taxon>
        <taxon>Oxalobacteraceae</taxon>
        <taxon>Telluria group</taxon>
        <taxon>Pseudoduganella</taxon>
    </lineage>
</organism>
<dbReference type="PANTHER" id="PTHR30246">
    <property type="entry name" value="2-KETO-3-DEOXY-6-PHOSPHOGLUCONATE ALDOLASE"/>
    <property type="match status" value="1"/>
</dbReference>
<dbReference type="Pfam" id="PF01081">
    <property type="entry name" value="Aldolase"/>
    <property type="match status" value="1"/>
</dbReference>
<evidence type="ECO:0000256" key="3">
    <source>
        <dbReference type="ARBA" id="ARBA00011233"/>
    </source>
</evidence>
<evidence type="ECO:0000256" key="2">
    <source>
        <dbReference type="ARBA" id="ARBA00006906"/>
    </source>
</evidence>
<sequence>MDIRDCYPPLIAILRGLPAAQAREVGDVLFDAGFAVLEVPLNRPQALESIRILQSMRPAHALIGGGTVLNAADADALHAAGGALMVAPNVNPAVLARCRELGLQAMPGVATPTEALAALEAGAAALKWFPAESLGQAGLKSVLTVLPPDTQVWPVGGVGLDNAARWRQAGAAGLGIGGQLYQPGMQMAVLQARARAFIAAWEGQ</sequence>
<dbReference type="EC" id="4.1.2.21" evidence="6"/>
<keyword evidence="5" id="KW-0119">Carbohydrate metabolism</keyword>
<comment type="subunit">
    <text evidence="3">Homotrimer.</text>
</comment>
<dbReference type="InterPro" id="IPR000887">
    <property type="entry name" value="Aldlse_KDPG_KHG"/>
</dbReference>
<proteinExistence type="inferred from homology"/>
<gene>
    <name evidence="6" type="ORF">FHS03_004622</name>
</gene>
<dbReference type="AlphaFoldDB" id="A0A7W5BEB6"/>
<evidence type="ECO:0000256" key="1">
    <source>
        <dbReference type="ARBA" id="ARBA00004761"/>
    </source>
</evidence>
<name>A0A7W5BEB6_9BURK</name>
<protein>
    <submittedName>
        <fullName evidence="6">2-dehydro-3-deoxyphosphogalactonate aldolase</fullName>
        <ecNumber evidence="6">4.1.2.21</ecNumber>
    </submittedName>
</protein>
<comment type="similarity">
    <text evidence="2">Belongs to the KHG/KDPG aldolase family.</text>
</comment>
<dbReference type="RefSeq" id="WP_183443247.1">
    <property type="nucleotide sequence ID" value="NZ_JACHXD010000017.1"/>
</dbReference>
<keyword evidence="7" id="KW-1185">Reference proteome</keyword>
<keyword evidence="4 6" id="KW-0456">Lyase</keyword>
<dbReference type="EMBL" id="JACHXD010000017">
    <property type="protein sequence ID" value="MBB3121544.1"/>
    <property type="molecule type" value="Genomic_DNA"/>
</dbReference>